<dbReference type="InterPro" id="IPR002792">
    <property type="entry name" value="TRAM_dom"/>
</dbReference>
<dbReference type="EMBL" id="LAZR01000237">
    <property type="protein sequence ID" value="KKN80079.1"/>
    <property type="molecule type" value="Genomic_DNA"/>
</dbReference>
<keyword evidence="5" id="KW-0408">Iron</keyword>
<dbReference type="SFLD" id="SFLDS00029">
    <property type="entry name" value="Radical_SAM"/>
    <property type="match status" value="1"/>
</dbReference>
<dbReference type="InterPro" id="IPR038135">
    <property type="entry name" value="Methylthiotransferase_N_sf"/>
</dbReference>
<dbReference type="PROSITE" id="PS50926">
    <property type="entry name" value="TRAM"/>
    <property type="match status" value="1"/>
</dbReference>
<dbReference type="GO" id="GO:0035597">
    <property type="term" value="F:tRNA-2-methylthio-N(6)-dimethylallyladenosine(37) synthase activity"/>
    <property type="evidence" value="ECO:0007669"/>
    <property type="project" value="TreeGrafter"/>
</dbReference>
<dbReference type="InterPro" id="IPR058240">
    <property type="entry name" value="rSAM_sf"/>
</dbReference>
<evidence type="ECO:0000256" key="4">
    <source>
        <dbReference type="ARBA" id="ARBA00022723"/>
    </source>
</evidence>
<dbReference type="Gene3D" id="3.80.30.20">
    <property type="entry name" value="tm_1862 like domain"/>
    <property type="match status" value="1"/>
</dbReference>
<evidence type="ECO:0000256" key="3">
    <source>
        <dbReference type="ARBA" id="ARBA00022691"/>
    </source>
</evidence>
<dbReference type="InterPro" id="IPR023404">
    <property type="entry name" value="rSAM_horseshoe"/>
</dbReference>
<dbReference type="PANTHER" id="PTHR43020:SF2">
    <property type="entry name" value="MITOCHONDRIAL TRNA METHYLTHIOTRANSFERASE CDK5RAP1"/>
    <property type="match status" value="1"/>
</dbReference>
<dbReference type="PANTHER" id="PTHR43020">
    <property type="entry name" value="CDK5 REGULATORY SUBUNIT-ASSOCIATED PROTEIN 1"/>
    <property type="match status" value="1"/>
</dbReference>
<dbReference type="InterPro" id="IPR006638">
    <property type="entry name" value="Elp3/MiaA/NifB-like_rSAM"/>
</dbReference>
<evidence type="ECO:0000256" key="6">
    <source>
        <dbReference type="ARBA" id="ARBA00023014"/>
    </source>
</evidence>
<comment type="caution">
    <text evidence="11">The sequence shown here is derived from an EMBL/GenBank/DDBJ whole genome shotgun (WGS) entry which is preliminary data.</text>
</comment>
<reference evidence="11" key="1">
    <citation type="journal article" date="2015" name="Nature">
        <title>Complex archaea that bridge the gap between prokaryotes and eukaryotes.</title>
        <authorList>
            <person name="Spang A."/>
            <person name="Saw J.H."/>
            <person name="Jorgensen S.L."/>
            <person name="Zaremba-Niedzwiedzka K."/>
            <person name="Martijn J."/>
            <person name="Lind A.E."/>
            <person name="van Eijk R."/>
            <person name="Schleper C."/>
            <person name="Guy L."/>
            <person name="Ettema T.J."/>
        </authorList>
    </citation>
    <scope>NUCLEOTIDE SEQUENCE</scope>
</reference>
<evidence type="ECO:0000256" key="1">
    <source>
        <dbReference type="ARBA" id="ARBA00001966"/>
    </source>
</evidence>
<dbReference type="Pfam" id="PF00919">
    <property type="entry name" value="UPF0004"/>
    <property type="match status" value="1"/>
</dbReference>
<dbReference type="FunFam" id="3.80.30.20:FF:000001">
    <property type="entry name" value="tRNA-2-methylthio-N(6)-dimethylallyladenosine synthase 2"/>
    <property type="match status" value="1"/>
</dbReference>
<feature type="region of interest" description="Disordered" evidence="7">
    <location>
        <begin position="400"/>
        <end position="422"/>
    </location>
</feature>
<feature type="domain" description="Radical SAM core" evidence="10">
    <location>
        <begin position="151"/>
        <end position="383"/>
    </location>
</feature>
<dbReference type="InterPro" id="IPR006463">
    <property type="entry name" value="MiaB_methiolase"/>
</dbReference>
<evidence type="ECO:0000259" key="8">
    <source>
        <dbReference type="PROSITE" id="PS50926"/>
    </source>
</evidence>
<dbReference type="PROSITE" id="PS51918">
    <property type="entry name" value="RADICAL_SAM"/>
    <property type="match status" value="1"/>
</dbReference>
<dbReference type="AlphaFoldDB" id="A0A0F9TLA8"/>
<dbReference type="NCBIfam" id="TIGR01574">
    <property type="entry name" value="miaB-methiolase"/>
    <property type="match status" value="1"/>
</dbReference>
<dbReference type="SUPFAM" id="SSF102114">
    <property type="entry name" value="Radical SAM enzymes"/>
    <property type="match status" value="1"/>
</dbReference>
<comment type="cofactor">
    <cofactor evidence="1">
        <name>[4Fe-4S] cluster</name>
        <dbReference type="ChEBI" id="CHEBI:49883"/>
    </cofactor>
</comment>
<feature type="domain" description="TRAM" evidence="8">
    <location>
        <begin position="386"/>
        <end position="459"/>
    </location>
</feature>
<dbReference type="HAMAP" id="MF_01864">
    <property type="entry name" value="tRNA_metthiotr_MiaB"/>
    <property type="match status" value="1"/>
</dbReference>
<dbReference type="Gene3D" id="3.40.50.12160">
    <property type="entry name" value="Methylthiotransferase, N-terminal domain"/>
    <property type="match status" value="1"/>
</dbReference>
<dbReference type="SFLD" id="SFLDF00273">
    <property type="entry name" value="(dimethylallyl)adenosine_tRNA"/>
    <property type="match status" value="1"/>
</dbReference>
<evidence type="ECO:0000259" key="9">
    <source>
        <dbReference type="PROSITE" id="PS51449"/>
    </source>
</evidence>
<keyword evidence="6" id="KW-0411">Iron-sulfur</keyword>
<name>A0A0F9TLA8_9ZZZZ</name>
<dbReference type="InterPro" id="IPR007197">
    <property type="entry name" value="rSAM"/>
</dbReference>
<gene>
    <name evidence="11" type="ORF">LCGC14_0333680</name>
</gene>
<dbReference type="InterPro" id="IPR020612">
    <property type="entry name" value="Methylthiotransferase_CS"/>
</dbReference>
<dbReference type="GO" id="GO:0051539">
    <property type="term" value="F:4 iron, 4 sulfur cluster binding"/>
    <property type="evidence" value="ECO:0007669"/>
    <property type="project" value="UniProtKB-KW"/>
</dbReference>
<keyword evidence="3" id="KW-0949">S-adenosyl-L-methionine</keyword>
<organism evidence="11">
    <name type="scientific">marine sediment metagenome</name>
    <dbReference type="NCBI Taxonomy" id="412755"/>
    <lineage>
        <taxon>unclassified sequences</taxon>
        <taxon>metagenomes</taxon>
        <taxon>ecological metagenomes</taxon>
    </lineage>
</organism>
<dbReference type="Pfam" id="PF04055">
    <property type="entry name" value="Radical_SAM"/>
    <property type="match status" value="1"/>
</dbReference>
<dbReference type="GO" id="GO:0005829">
    <property type="term" value="C:cytosol"/>
    <property type="evidence" value="ECO:0007669"/>
    <property type="project" value="TreeGrafter"/>
</dbReference>
<proteinExistence type="inferred from homology"/>
<dbReference type="PROSITE" id="PS51449">
    <property type="entry name" value="MTTASE_N"/>
    <property type="match status" value="1"/>
</dbReference>
<keyword evidence="4" id="KW-0479">Metal-binding</keyword>
<dbReference type="GO" id="GO:0046872">
    <property type="term" value="F:metal ion binding"/>
    <property type="evidence" value="ECO:0007669"/>
    <property type="project" value="UniProtKB-KW"/>
</dbReference>
<feature type="domain" description="MTTase N-terminal" evidence="9">
    <location>
        <begin position="1"/>
        <end position="117"/>
    </location>
</feature>
<evidence type="ECO:0000259" key="10">
    <source>
        <dbReference type="PROSITE" id="PS51918"/>
    </source>
</evidence>
<sequence>MDVYLETMGCQMNRLDSELVVARLRAAGHEIVASSADADAVLYNTCSVRMHAEQKVFSRLGADAQRKAAGRKLIVGVLGCMAQRLGRQLRKRYPCVDIVCGPGQLARLPQMLAFAADGQPAIALDVDRNDRAAAEDENIDWIDLVRDADRTTSSAQAFVRVMRGCDRFCTYCIVPFVRGAEVSRPGDHIEQEVRRLVEAGKSEITLLGQTVNRYRHEGDGRSTRFSDLLARLSDIDGLRRLRFVTSHPTDFTDDILQAMAELPNVCEYLHCPAQSGSDAVLKRMNRGYSRGDYDDLIDRARAIVPGVSIAGDFIVGFPGETDADQQASADLLRRCGYKNAFIFKYSPRPGTPAAKRFDDDIDEQTKKRRHAELLGVQDEIGLAHHRSYVGRQVEVLVEGPSKRADKQPTPPPAGQTQLQGRTRGDHIVVFDGPETLASQYVHVDVTNATALAMMGRLKAES</sequence>
<accession>A0A0F9TLA8</accession>
<dbReference type="SFLD" id="SFLDG01082">
    <property type="entry name" value="B12-binding_domain_containing"/>
    <property type="match status" value="1"/>
</dbReference>
<dbReference type="InterPro" id="IPR013848">
    <property type="entry name" value="Methylthiotransferase_N"/>
</dbReference>
<evidence type="ECO:0000313" key="11">
    <source>
        <dbReference type="EMBL" id="KKN80079.1"/>
    </source>
</evidence>
<dbReference type="PROSITE" id="PS01278">
    <property type="entry name" value="MTTASE_RADICAL"/>
    <property type="match status" value="1"/>
</dbReference>
<dbReference type="CDD" id="cd01335">
    <property type="entry name" value="Radical_SAM"/>
    <property type="match status" value="1"/>
</dbReference>
<dbReference type="NCBIfam" id="TIGR00089">
    <property type="entry name" value="MiaB/RimO family radical SAM methylthiotransferase"/>
    <property type="match status" value="1"/>
</dbReference>
<dbReference type="SMART" id="SM00729">
    <property type="entry name" value="Elp3"/>
    <property type="match status" value="1"/>
</dbReference>
<dbReference type="FunFam" id="3.40.50.12160:FF:000003">
    <property type="entry name" value="CDK5 regulatory subunit-associated protein 1"/>
    <property type="match status" value="1"/>
</dbReference>
<evidence type="ECO:0000256" key="7">
    <source>
        <dbReference type="SAM" id="MobiDB-lite"/>
    </source>
</evidence>
<evidence type="ECO:0000256" key="5">
    <source>
        <dbReference type="ARBA" id="ARBA00023004"/>
    </source>
</evidence>
<dbReference type="InterPro" id="IPR005839">
    <property type="entry name" value="Methylthiotransferase"/>
</dbReference>
<keyword evidence="2" id="KW-0004">4Fe-4S</keyword>
<evidence type="ECO:0008006" key="12">
    <source>
        <dbReference type="Google" id="ProtNLM"/>
    </source>
</evidence>
<dbReference type="SFLD" id="SFLDG01061">
    <property type="entry name" value="methylthiotransferase"/>
    <property type="match status" value="1"/>
</dbReference>
<protein>
    <recommendedName>
        <fullName evidence="12">TRAM domain-containing protein</fullName>
    </recommendedName>
</protein>
<evidence type="ECO:0000256" key="2">
    <source>
        <dbReference type="ARBA" id="ARBA00022485"/>
    </source>
</evidence>